<gene>
    <name evidence="9" type="ORF">NSCI0253_LOCUS777</name>
</gene>
<comment type="similarity">
    <text evidence="7">Belongs to the TIM14 family.</text>
</comment>
<evidence type="ECO:0000256" key="2">
    <source>
        <dbReference type="ARBA" id="ARBA00022692"/>
    </source>
</evidence>
<dbReference type="PANTHER" id="PTHR12763:SF28">
    <property type="entry name" value="GEO10507P1-RELATED"/>
    <property type="match status" value="1"/>
</dbReference>
<evidence type="ECO:0000256" key="3">
    <source>
        <dbReference type="ARBA" id="ARBA00022792"/>
    </source>
</evidence>
<sequence length="134" mass="14228">MAQDRRSRLCRGSAMSSVVVGGLALGAGAFAARAGLRALHRSGVKVQMPAMPAMNMPSFGGIRNKGLTGFESPMTRNEAREILNINAMNPSKDAIREAHRRLLVANHPDKGGSTFVASKINEAKDSLLGKRTGI</sequence>
<dbReference type="PANTHER" id="PTHR12763">
    <property type="match status" value="1"/>
</dbReference>
<keyword evidence="5" id="KW-0496">Mitochondrion</keyword>
<keyword evidence="4" id="KW-1133">Transmembrane helix</keyword>
<proteinExistence type="inferred from homology"/>
<dbReference type="FunFam" id="1.10.287.110:FF:000001">
    <property type="entry name" value="Import inner membrane translocase subunit tim14"/>
    <property type="match status" value="1"/>
</dbReference>
<dbReference type="InterPro" id="IPR036869">
    <property type="entry name" value="J_dom_sf"/>
</dbReference>
<dbReference type="InterPro" id="IPR001623">
    <property type="entry name" value="DnaJ_domain"/>
</dbReference>
<dbReference type="Gene3D" id="1.10.287.110">
    <property type="entry name" value="DnaJ domain"/>
    <property type="match status" value="1"/>
</dbReference>
<organism evidence="9">
    <name type="scientific">Noctiluca scintillans</name>
    <name type="common">Sea sparkle</name>
    <name type="synonym">Red tide dinoflagellate</name>
    <dbReference type="NCBI Taxonomy" id="2966"/>
    <lineage>
        <taxon>Eukaryota</taxon>
        <taxon>Sar</taxon>
        <taxon>Alveolata</taxon>
        <taxon>Dinophyceae</taxon>
        <taxon>Noctilucales</taxon>
        <taxon>Noctilucaceae</taxon>
        <taxon>Noctiluca</taxon>
    </lineage>
</organism>
<dbReference type="EMBL" id="HBFQ01001212">
    <property type="protein sequence ID" value="CAD8826431.1"/>
    <property type="molecule type" value="Transcribed_RNA"/>
</dbReference>
<dbReference type="SUPFAM" id="SSF46565">
    <property type="entry name" value="Chaperone J-domain"/>
    <property type="match status" value="1"/>
</dbReference>
<dbReference type="CDD" id="cd06257">
    <property type="entry name" value="DnaJ"/>
    <property type="match status" value="1"/>
</dbReference>
<evidence type="ECO:0000256" key="6">
    <source>
        <dbReference type="ARBA" id="ARBA00023136"/>
    </source>
</evidence>
<keyword evidence="6" id="KW-0472">Membrane</keyword>
<evidence type="ECO:0000256" key="4">
    <source>
        <dbReference type="ARBA" id="ARBA00022989"/>
    </source>
</evidence>
<reference evidence="9" key="1">
    <citation type="submission" date="2021-01" db="EMBL/GenBank/DDBJ databases">
        <authorList>
            <person name="Corre E."/>
            <person name="Pelletier E."/>
            <person name="Niang G."/>
            <person name="Scheremetjew M."/>
            <person name="Finn R."/>
            <person name="Kale V."/>
            <person name="Holt S."/>
            <person name="Cochrane G."/>
            <person name="Meng A."/>
            <person name="Brown T."/>
            <person name="Cohen L."/>
        </authorList>
    </citation>
    <scope>NUCLEOTIDE SEQUENCE</scope>
</reference>
<dbReference type="GO" id="GO:0030150">
    <property type="term" value="P:protein import into mitochondrial matrix"/>
    <property type="evidence" value="ECO:0007669"/>
    <property type="project" value="TreeGrafter"/>
</dbReference>
<keyword evidence="3" id="KW-0999">Mitochondrion inner membrane</keyword>
<dbReference type="GO" id="GO:0001671">
    <property type="term" value="F:ATPase activator activity"/>
    <property type="evidence" value="ECO:0007669"/>
    <property type="project" value="TreeGrafter"/>
</dbReference>
<comment type="subcellular location">
    <subcellularLocation>
        <location evidence="1">Mitochondrion inner membrane</location>
        <topology evidence="1">Single-pass membrane protein</topology>
    </subcellularLocation>
</comment>
<evidence type="ECO:0000256" key="7">
    <source>
        <dbReference type="ARBA" id="ARBA00038105"/>
    </source>
</evidence>
<accession>A0A7S1EVK9</accession>
<evidence type="ECO:0000313" key="9">
    <source>
        <dbReference type="EMBL" id="CAD8826431.1"/>
    </source>
</evidence>
<evidence type="ECO:0000256" key="5">
    <source>
        <dbReference type="ARBA" id="ARBA00023128"/>
    </source>
</evidence>
<evidence type="ECO:0000256" key="1">
    <source>
        <dbReference type="ARBA" id="ARBA00004434"/>
    </source>
</evidence>
<dbReference type="PROSITE" id="PS50076">
    <property type="entry name" value="DNAJ_2"/>
    <property type="match status" value="1"/>
</dbReference>
<protein>
    <recommendedName>
        <fullName evidence="8">J domain-containing protein</fullName>
    </recommendedName>
</protein>
<dbReference type="GO" id="GO:0001405">
    <property type="term" value="C:PAM complex, Tim23 associated import motor"/>
    <property type="evidence" value="ECO:0007669"/>
    <property type="project" value="TreeGrafter"/>
</dbReference>
<name>A0A7S1EVK9_NOCSC</name>
<keyword evidence="2" id="KW-0812">Transmembrane</keyword>
<feature type="domain" description="J" evidence="8">
    <location>
        <begin position="78"/>
        <end position="132"/>
    </location>
</feature>
<dbReference type="AlphaFoldDB" id="A0A7S1EVK9"/>
<evidence type="ECO:0000259" key="8">
    <source>
        <dbReference type="PROSITE" id="PS50076"/>
    </source>
</evidence>